<evidence type="ECO:0000256" key="4">
    <source>
        <dbReference type="ARBA" id="ARBA00023004"/>
    </source>
</evidence>
<dbReference type="PRINTS" id="PR00463">
    <property type="entry name" value="EP450I"/>
</dbReference>
<evidence type="ECO:0000256" key="3">
    <source>
        <dbReference type="ARBA" id="ARBA00023002"/>
    </source>
</evidence>
<dbReference type="AlphaFoldDB" id="A0A178W147"/>
<gene>
    <name evidence="8" type="ordered locus">AXX17_At2g43170</name>
</gene>
<dbReference type="PRINTS" id="PR00385">
    <property type="entry name" value="P450"/>
</dbReference>
<proteinExistence type="inferred from homology"/>
<evidence type="ECO:0000256" key="7">
    <source>
        <dbReference type="SAM" id="Phobius"/>
    </source>
</evidence>
<keyword evidence="3 6" id="KW-0560">Oxidoreductase</keyword>
<dbReference type="GO" id="GO:0016705">
    <property type="term" value="F:oxidoreductase activity, acting on paired donors, with incorporation or reduction of molecular oxygen"/>
    <property type="evidence" value="ECO:0007669"/>
    <property type="project" value="InterPro"/>
</dbReference>
<keyword evidence="7" id="KW-0472">Membrane</keyword>
<dbReference type="ExpressionAtlas" id="A0A178W147">
    <property type="expression patterns" value="baseline and differential"/>
</dbReference>
<accession>A0A178W147</accession>
<dbReference type="PROSITE" id="PS00086">
    <property type="entry name" value="CYTOCHROME_P450"/>
    <property type="match status" value="1"/>
</dbReference>
<feature type="binding site" description="axial binding residue" evidence="5">
    <location>
        <position position="451"/>
    </location>
    <ligand>
        <name>heme</name>
        <dbReference type="ChEBI" id="CHEBI:30413"/>
    </ligand>
    <ligandPart>
        <name>Fe</name>
        <dbReference type="ChEBI" id="CHEBI:18248"/>
    </ligandPart>
</feature>
<dbReference type="InterPro" id="IPR017972">
    <property type="entry name" value="Cyt_P450_CS"/>
</dbReference>
<keyword evidence="6" id="KW-0503">Monooxygenase</keyword>
<comment type="similarity">
    <text evidence="1 6">Belongs to the cytochrome P450 family.</text>
</comment>
<dbReference type="FunFam" id="1.10.630.10:FF:000007">
    <property type="entry name" value="Cytochrome P450 76C4"/>
    <property type="match status" value="1"/>
</dbReference>
<feature type="transmembrane region" description="Helical" evidence="7">
    <location>
        <begin position="6"/>
        <end position="25"/>
    </location>
</feature>
<evidence type="ECO:0000313" key="9">
    <source>
        <dbReference type="Proteomes" id="UP000078284"/>
    </source>
</evidence>
<keyword evidence="7" id="KW-0812">Transmembrane</keyword>
<dbReference type="InterPro" id="IPR036396">
    <property type="entry name" value="Cyt_P450_sf"/>
</dbReference>
<evidence type="ECO:0000256" key="2">
    <source>
        <dbReference type="ARBA" id="ARBA00022723"/>
    </source>
</evidence>
<dbReference type="SUPFAM" id="SSF48264">
    <property type="entry name" value="Cytochrome P450"/>
    <property type="match status" value="1"/>
</dbReference>
<keyword evidence="5 6" id="KW-0349">Heme</keyword>
<protein>
    <submittedName>
        <fullName evidence="8">CYP76C3</fullName>
    </submittedName>
</protein>
<keyword evidence="4 5" id="KW-0408">Iron</keyword>
<keyword evidence="7" id="KW-1133">Transmembrane helix</keyword>
<comment type="caution">
    <text evidence="8">The sequence shown here is derived from an EMBL/GenBank/DDBJ whole genome shotgun (WGS) entry which is preliminary data.</text>
</comment>
<dbReference type="Proteomes" id="UP000078284">
    <property type="component" value="Chromosome 2"/>
</dbReference>
<dbReference type="GO" id="GO:0020037">
    <property type="term" value="F:heme binding"/>
    <property type="evidence" value="ECO:0007669"/>
    <property type="project" value="InterPro"/>
</dbReference>
<name>A0A178W147_ARATH</name>
<dbReference type="Pfam" id="PF00067">
    <property type="entry name" value="p450"/>
    <property type="match status" value="1"/>
</dbReference>
<dbReference type="EMBL" id="LUHQ01000002">
    <property type="protein sequence ID" value="OAP10832.1"/>
    <property type="molecule type" value="Genomic_DNA"/>
</dbReference>
<sequence length="515" mass="58145">MDLSLIQGMSLPLYFLLTLFFFFFATAKTRRSSSTGTLPPGPPILPLVGNIFQLGFNPHRSLAAFSKTYGPIMSLKLGRLTAVVISSPEAAKEALRTHDHVMSARTFNDALRAFDHHKHSIVWIPPSARWRFLKKTITKYLLSPQNLDAIQSLRMRKVEVLVSLVNEFRERGEAIDLARASFVTSFNIISNALFSVDLATYDSNSSSYEFHNTVVHLTEIAGIPNVGDYFQYMRFLDLQGTRKKAVLCIEKLFRVFQEFIDARLAKRFSRTEKEPKEASSIDMLDSLLDLTQQNEAELTMNDLKHLLLDVFVAGTDTNSSTMEWAMTELFRSTEKMVKAQSEIRQVIGQNGFVQESDIPSLPYLQAIVKETLRLHPAAPLIPRKSESDVQIMGFLVPKNTQVVVNVWAIGRDASVWENPMKFEPERFLLRETDVKGRDFELIPFGSGRRMCPGMSMALKTMHMVLASLLYSFDWKLQNGVVPGNIDMSETFGLTLHKAKSLCAVPVKKPTISSSY</sequence>
<dbReference type="GO" id="GO:0005506">
    <property type="term" value="F:iron ion binding"/>
    <property type="evidence" value="ECO:0007669"/>
    <property type="project" value="InterPro"/>
</dbReference>
<evidence type="ECO:0000256" key="6">
    <source>
        <dbReference type="RuleBase" id="RU000461"/>
    </source>
</evidence>
<dbReference type="GO" id="GO:0004497">
    <property type="term" value="F:monooxygenase activity"/>
    <property type="evidence" value="ECO:0007669"/>
    <property type="project" value="UniProtKB-KW"/>
</dbReference>
<evidence type="ECO:0000256" key="5">
    <source>
        <dbReference type="PIRSR" id="PIRSR602401-1"/>
    </source>
</evidence>
<dbReference type="CDD" id="cd11073">
    <property type="entry name" value="CYP76-like"/>
    <property type="match status" value="1"/>
</dbReference>
<keyword evidence="2 5" id="KW-0479">Metal-binding</keyword>
<dbReference type="InterPro" id="IPR002401">
    <property type="entry name" value="Cyt_P450_E_grp-I"/>
</dbReference>
<comment type="cofactor">
    <cofactor evidence="5">
        <name>heme</name>
        <dbReference type="ChEBI" id="CHEBI:30413"/>
    </cofactor>
</comment>
<organism evidence="8 9">
    <name type="scientific">Arabidopsis thaliana</name>
    <name type="common">Mouse-ear cress</name>
    <dbReference type="NCBI Taxonomy" id="3702"/>
    <lineage>
        <taxon>Eukaryota</taxon>
        <taxon>Viridiplantae</taxon>
        <taxon>Streptophyta</taxon>
        <taxon>Embryophyta</taxon>
        <taxon>Tracheophyta</taxon>
        <taxon>Spermatophyta</taxon>
        <taxon>Magnoliopsida</taxon>
        <taxon>eudicotyledons</taxon>
        <taxon>Gunneridae</taxon>
        <taxon>Pentapetalae</taxon>
        <taxon>rosids</taxon>
        <taxon>malvids</taxon>
        <taxon>Brassicales</taxon>
        <taxon>Brassicaceae</taxon>
        <taxon>Camelineae</taxon>
        <taxon>Arabidopsis</taxon>
    </lineage>
</organism>
<dbReference type="PANTHER" id="PTHR47950:SF44">
    <property type="entry name" value="CYTOCHROME P450, FAMILY 76, SUBFAMILY C, POLYPEPTIDE 5-RELATED"/>
    <property type="match status" value="1"/>
</dbReference>
<dbReference type="Gene3D" id="1.10.630.10">
    <property type="entry name" value="Cytochrome P450"/>
    <property type="match status" value="1"/>
</dbReference>
<dbReference type="InterPro" id="IPR001128">
    <property type="entry name" value="Cyt_P450"/>
</dbReference>
<reference evidence="9" key="1">
    <citation type="journal article" date="2016" name="Proc. Natl. Acad. Sci. U.S.A.">
        <title>Chromosome-level assembly of Arabidopsis thaliana Ler reveals the extent of translocation and inversion polymorphisms.</title>
        <authorList>
            <person name="Zapata L."/>
            <person name="Ding J."/>
            <person name="Willing E.M."/>
            <person name="Hartwig B."/>
            <person name="Bezdan D."/>
            <person name="Jiao W.B."/>
            <person name="Patel V."/>
            <person name="Velikkakam James G."/>
            <person name="Koornneef M."/>
            <person name="Ossowski S."/>
            <person name="Schneeberger K."/>
        </authorList>
    </citation>
    <scope>NUCLEOTIDE SEQUENCE [LARGE SCALE GENOMIC DNA]</scope>
    <source>
        <strain evidence="9">cv. Landsberg erecta</strain>
    </source>
</reference>
<evidence type="ECO:0000256" key="1">
    <source>
        <dbReference type="ARBA" id="ARBA00010617"/>
    </source>
</evidence>
<dbReference type="PANTHER" id="PTHR47950">
    <property type="entry name" value="CYTOCHROME P450, FAMILY 76, SUBFAMILY C, POLYPEPTIDE 5-RELATED"/>
    <property type="match status" value="1"/>
</dbReference>
<evidence type="ECO:0000313" key="8">
    <source>
        <dbReference type="EMBL" id="OAP10832.1"/>
    </source>
</evidence>